<keyword evidence="2" id="KW-1185">Reference proteome</keyword>
<dbReference type="KEGG" id="cmar:IMCC12053_2924"/>
<dbReference type="STRING" id="1397108.IMCC12053_2924"/>
<evidence type="ECO:0000313" key="2">
    <source>
        <dbReference type="Proteomes" id="UP000064920"/>
    </source>
</evidence>
<gene>
    <name evidence="1" type="ORF">IMCC12053_2924</name>
</gene>
<sequence length="243" mass="27478">MTNALDTYNKCIAALHLTCQIANEYDVRLWHIVEEHVPASHADLDSCDYACELDSAVSKIPFDSKIILRPHSLMQKIDEEVYLVKLQSTFRFADNVHDYFTLNGRSALFDGSLEELTATYTAPAVVLGALDHALYVSNKAELKDFGLAGFYESHLRDLAEERFAEFAALLPWLEHFWTRLSALEAEPQFAHLVQQLQVILPAIDQVHVYDFAKYKLLLQMAGNFSPLVNHLQLAKQQVAVSTP</sequence>
<dbReference type="PATRIC" id="fig|1397108.4.peg.2999"/>
<accession>A0A0P0AEV1</accession>
<protein>
    <submittedName>
        <fullName evidence="1">Uncharacterized protein</fullName>
    </submittedName>
</protein>
<dbReference type="EMBL" id="CP012023">
    <property type="protein sequence ID" value="ALI56871.1"/>
    <property type="molecule type" value="Genomic_DNA"/>
</dbReference>
<dbReference type="OrthoDB" id="7871201at2"/>
<reference evidence="1 2" key="1">
    <citation type="submission" date="2015-05" db="EMBL/GenBank/DDBJ databases">
        <authorList>
            <person name="Wang D.B."/>
            <person name="Wang M."/>
        </authorList>
    </citation>
    <scope>NUCLEOTIDE SEQUENCE [LARGE SCALE GENOMIC DNA]</scope>
    <source>
        <strain evidence="1 2">IMCC 12053</strain>
    </source>
</reference>
<proteinExistence type="predicted"/>
<dbReference type="AlphaFoldDB" id="A0A0P0AEV1"/>
<dbReference type="RefSeq" id="WP_062220196.1">
    <property type="nucleotide sequence ID" value="NZ_CP012023.1"/>
</dbReference>
<dbReference type="Proteomes" id="UP000064920">
    <property type="component" value="Chromosome"/>
</dbReference>
<evidence type="ECO:0000313" key="1">
    <source>
        <dbReference type="EMBL" id="ALI56871.1"/>
    </source>
</evidence>
<name>A0A0P0AEV1_9RHOB</name>
<organism evidence="1 2">
    <name type="scientific">Celeribacter marinus</name>
    <dbReference type="NCBI Taxonomy" id="1397108"/>
    <lineage>
        <taxon>Bacteria</taxon>
        <taxon>Pseudomonadati</taxon>
        <taxon>Pseudomonadota</taxon>
        <taxon>Alphaproteobacteria</taxon>
        <taxon>Rhodobacterales</taxon>
        <taxon>Roseobacteraceae</taxon>
        <taxon>Celeribacter</taxon>
    </lineage>
</organism>